<evidence type="ECO:0000256" key="7">
    <source>
        <dbReference type="PROSITE-ProRule" id="PRU01091"/>
    </source>
</evidence>
<dbReference type="PROSITE" id="PS50110">
    <property type="entry name" value="RESPONSE_REGULATORY"/>
    <property type="match status" value="1"/>
</dbReference>
<evidence type="ECO:0000256" key="6">
    <source>
        <dbReference type="PROSITE-ProRule" id="PRU00169"/>
    </source>
</evidence>
<organism evidence="10 11">
    <name type="scientific">Candidatus Geothrix odensensis</name>
    <dbReference type="NCBI Taxonomy" id="2954440"/>
    <lineage>
        <taxon>Bacteria</taxon>
        <taxon>Pseudomonadati</taxon>
        <taxon>Acidobacteriota</taxon>
        <taxon>Holophagae</taxon>
        <taxon>Holophagales</taxon>
        <taxon>Holophagaceae</taxon>
        <taxon>Geothrix</taxon>
    </lineage>
</organism>
<dbReference type="GO" id="GO:0000156">
    <property type="term" value="F:phosphorelay response regulator activity"/>
    <property type="evidence" value="ECO:0007669"/>
    <property type="project" value="TreeGrafter"/>
</dbReference>
<evidence type="ECO:0000256" key="1">
    <source>
        <dbReference type="ARBA" id="ARBA00022553"/>
    </source>
</evidence>
<dbReference type="GO" id="GO:0000976">
    <property type="term" value="F:transcription cis-regulatory region binding"/>
    <property type="evidence" value="ECO:0007669"/>
    <property type="project" value="TreeGrafter"/>
</dbReference>
<dbReference type="InterPro" id="IPR036388">
    <property type="entry name" value="WH-like_DNA-bd_sf"/>
</dbReference>
<dbReference type="PANTHER" id="PTHR48111:SF4">
    <property type="entry name" value="DNA-BINDING DUAL TRANSCRIPTIONAL REGULATOR OMPR"/>
    <property type="match status" value="1"/>
</dbReference>
<dbReference type="Gene3D" id="6.10.250.690">
    <property type="match status" value="1"/>
</dbReference>
<keyword evidence="2" id="KW-0902">Two-component regulatory system</keyword>
<comment type="caution">
    <text evidence="10">The sequence shown here is derived from an EMBL/GenBank/DDBJ whole genome shotgun (WGS) entry which is preliminary data.</text>
</comment>
<dbReference type="InterPro" id="IPR039420">
    <property type="entry name" value="WalR-like"/>
</dbReference>
<evidence type="ECO:0000259" key="9">
    <source>
        <dbReference type="PROSITE" id="PS51755"/>
    </source>
</evidence>
<dbReference type="Gene3D" id="3.40.50.2300">
    <property type="match status" value="1"/>
</dbReference>
<dbReference type="SMART" id="SM00862">
    <property type="entry name" value="Trans_reg_C"/>
    <property type="match status" value="1"/>
</dbReference>
<dbReference type="CDD" id="cd00383">
    <property type="entry name" value="trans_reg_C"/>
    <property type="match status" value="1"/>
</dbReference>
<sequence>MSKPTPILLIEDDPAQRLLLAAYLRQAGFLVEEAETLVQGRALLATAHPHLVLLDLNLPDGDGLELARELIQRAIPVLVVTCRPADRLLVLELGADDFVEKPYDPRELLARIQNLLRRCGEPHPHSQPIGDFHLDAPGRRLLDHAGVEITLTRGEFDLLAALLEARGRVLTRADLTEIVSPDGSTVCSRSVDTLVSRLRRKLADDPKRPALLQTVPGVGYRAQG</sequence>
<accession>A0A936F3I5</accession>
<dbReference type="Pfam" id="PF00072">
    <property type="entry name" value="Response_reg"/>
    <property type="match status" value="1"/>
</dbReference>
<dbReference type="Pfam" id="PF00486">
    <property type="entry name" value="Trans_reg_C"/>
    <property type="match status" value="1"/>
</dbReference>
<dbReference type="Proteomes" id="UP000709959">
    <property type="component" value="Unassembled WGS sequence"/>
</dbReference>
<dbReference type="InterPro" id="IPR016032">
    <property type="entry name" value="Sig_transdc_resp-reg_C-effctor"/>
</dbReference>
<dbReference type="InterPro" id="IPR011006">
    <property type="entry name" value="CheY-like_superfamily"/>
</dbReference>
<evidence type="ECO:0000313" key="11">
    <source>
        <dbReference type="Proteomes" id="UP000709959"/>
    </source>
</evidence>
<dbReference type="SMART" id="SM00448">
    <property type="entry name" value="REC"/>
    <property type="match status" value="1"/>
</dbReference>
<proteinExistence type="predicted"/>
<feature type="domain" description="OmpR/PhoB-type" evidence="9">
    <location>
        <begin position="124"/>
        <end position="224"/>
    </location>
</feature>
<evidence type="ECO:0000256" key="3">
    <source>
        <dbReference type="ARBA" id="ARBA00023015"/>
    </source>
</evidence>
<gene>
    <name evidence="10" type="ORF">IPN91_12680</name>
</gene>
<dbReference type="GO" id="GO:0006355">
    <property type="term" value="P:regulation of DNA-templated transcription"/>
    <property type="evidence" value="ECO:0007669"/>
    <property type="project" value="InterPro"/>
</dbReference>
<dbReference type="PANTHER" id="PTHR48111">
    <property type="entry name" value="REGULATOR OF RPOS"/>
    <property type="match status" value="1"/>
</dbReference>
<dbReference type="GO" id="GO:0005829">
    <property type="term" value="C:cytosol"/>
    <property type="evidence" value="ECO:0007669"/>
    <property type="project" value="TreeGrafter"/>
</dbReference>
<evidence type="ECO:0000259" key="8">
    <source>
        <dbReference type="PROSITE" id="PS50110"/>
    </source>
</evidence>
<dbReference type="AlphaFoldDB" id="A0A936F3I5"/>
<feature type="modified residue" description="4-aspartylphosphate" evidence="6">
    <location>
        <position position="55"/>
    </location>
</feature>
<name>A0A936F3I5_9BACT</name>
<dbReference type="SUPFAM" id="SSF46894">
    <property type="entry name" value="C-terminal effector domain of the bipartite response regulators"/>
    <property type="match status" value="1"/>
</dbReference>
<evidence type="ECO:0000256" key="5">
    <source>
        <dbReference type="ARBA" id="ARBA00023163"/>
    </source>
</evidence>
<protein>
    <submittedName>
        <fullName evidence="10">Response regulator transcription factor</fullName>
    </submittedName>
</protein>
<dbReference type="EMBL" id="JADKCH010000019">
    <property type="protein sequence ID" value="MBK8573462.1"/>
    <property type="molecule type" value="Genomic_DNA"/>
</dbReference>
<reference evidence="10 11" key="1">
    <citation type="submission" date="2020-10" db="EMBL/GenBank/DDBJ databases">
        <title>Connecting structure to function with the recovery of over 1000 high-quality activated sludge metagenome-assembled genomes encoding full-length rRNA genes using long-read sequencing.</title>
        <authorList>
            <person name="Singleton C.M."/>
            <person name="Petriglieri F."/>
            <person name="Kristensen J.M."/>
            <person name="Kirkegaard R.H."/>
            <person name="Michaelsen T.Y."/>
            <person name="Andersen M.H."/>
            <person name="Karst S.M."/>
            <person name="Dueholm M.S."/>
            <person name="Nielsen P.H."/>
            <person name="Albertsen M."/>
        </authorList>
    </citation>
    <scope>NUCLEOTIDE SEQUENCE [LARGE SCALE GENOMIC DNA]</scope>
    <source>
        <strain evidence="10">OdNE_18-Q3-R46-58_MAXAC.008</strain>
    </source>
</reference>
<keyword evidence="1 6" id="KW-0597">Phosphoprotein</keyword>
<keyword evidence="4 7" id="KW-0238">DNA-binding</keyword>
<evidence type="ECO:0000256" key="4">
    <source>
        <dbReference type="ARBA" id="ARBA00023125"/>
    </source>
</evidence>
<dbReference type="InterPro" id="IPR001789">
    <property type="entry name" value="Sig_transdc_resp-reg_receiver"/>
</dbReference>
<keyword evidence="3" id="KW-0805">Transcription regulation</keyword>
<dbReference type="InterPro" id="IPR001867">
    <property type="entry name" value="OmpR/PhoB-type_DNA-bd"/>
</dbReference>
<evidence type="ECO:0000313" key="10">
    <source>
        <dbReference type="EMBL" id="MBK8573462.1"/>
    </source>
</evidence>
<dbReference type="GO" id="GO:0032993">
    <property type="term" value="C:protein-DNA complex"/>
    <property type="evidence" value="ECO:0007669"/>
    <property type="project" value="TreeGrafter"/>
</dbReference>
<feature type="DNA-binding region" description="OmpR/PhoB-type" evidence="7">
    <location>
        <begin position="124"/>
        <end position="224"/>
    </location>
</feature>
<dbReference type="SUPFAM" id="SSF52172">
    <property type="entry name" value="CheY-like"/>
    <property type="match status" value="1"/>
</dbReference>
<dbReference type="Gene3D" id="1.10.10.10">
    <property type="entry name" value="Winged helix-like DNA-binding domain superfamily/Winged helix DNA-binding domain"/>
    <property type="match status" value="1"/>
</dbReference>
<keyword evidence="5" id="KW-0804">Transcription</keyword>
<dbReference type="PROSITE" id="PS51755">
    <property type="entry name" value="OMPR_PHOB"/>
    <property type="match status" value="1"/>
</dbReference>
<feature type="domain" description="Response regulatory" evidence="8">
    <location>
        <begin position="6"/>
        <end position="116"/>
    </location>
</feature>
<evidence type="ECO:0000256" key="2">
    <source>
        <dbReference type="ARBA" id="ARBA00023012"/>
    </source>
</evidence>